<reference evidence="2" key="2">
    <citation type="submission" date="2020-11" db="EMBL/GenBank/DDBJ databases">
        <authorList>
            <person name="McCartney M.A."/>
            <person name="Auch B."/>
            <person name="Kono T."/>
            <person name="Mallez S."/>
            <person name="Becker A."/>
            <person name="Gohl D.M."/>
            <person name="Silverstein K.A.T."/>
            <person name="Koren S."/>
            <person name="Bechman K.B."/>
            <person name="Herman A."/>
            <person name="Abrahante J.E."/>
            <person name="Garbe J."/>
        </authorList>
    </citation>
    <scope>NUCLEOTIDE SEQUENCE</scope>
    <source>
        <strain evidence="2">Duluth1</strain>
        <tissue evidence="2">Whole animal</tissue>
    </source>
</reference>
<dbReference type="EMBL" id="JAIWYP010000001">
    <property type="protein sequence ID" value="KAH3877222.1"/>
    <property type="molecule type" value="Genomic_DNA"/>
</dbReference>
<feature type="compositionally biased region" description="Polar residues" evidence="1">
    <location>
        <begin position="17"/>
        <end position="30"/>
    </location>
</feature>
<gene>
    <name evidence="2" type="ORF">DPMN_001084</name>
</gene>
<accession>A0A9D4MGM8</accession>
<evidence type="ECO:0000313" key="2">
    <source>
        <dbReference type="EMBL" id="KAH3877222.1"/>
    </source>
</evidence>
<protein>
    <submittedName>
        <fullName evidence="2">Uncharacterized protein</fullName>
    </submittedName>
</protein>
<evidence type="ECO:0000256" key="1">
    <source>
        <dbReference type="SAM" id="MobiDB-lite"/>
    </source>
</evidence>
<name>A0A9D4MGM8_DREPO</name>
<evidence type="ECO:0000313" key="3">
    <source>
        <dbReference type="Proteomes" id="UP000828390"/>
    </source>
</evidence>
<comment type="caution">
    <text evidence="2">The sequence shown here is derived from an EMBL/GenBank/DDBJ whole genome shotgun (WGS) entry which is preliminary data.</text>
</comment>
<feature type="region of interest" description="Disordered" evidence="1">
    <location>
        <begin position="1"/>
        <end position="35"/>
    </location>
</feature>
<dbReference type="Proteomes" id="UP000828390">
    <property type="component" value="Unassembled WGS sequence"/>
</dbReference>
<dbReference type="AlphaFoldDB" id="A0A9D4MGM8"/>
<sequence>MDFPRVSPVQVPVEPSGNGTRDSNSESSLKTGEDNSKGGRLTILKHIVDISLLKSKTAQVNRTLEDIETLTNPELMKKELLSWVNVLNATFCEMHLKKYGSLNYSKGFRNEVSIEKLGGSNISQSEYKKDVDAIESNCDNSVNDLKKDEKVASVEQNQKIYETNHIVSRETSSNILKIIKNEEFAYVKDPLTLPHVLLKEVSELAQACFDLGCHGDILEYQNIEKYEEALLQYSCEECNSNCDSSMSERHINKSHDSVDLAESTRSHLVDNNKQTSVNESVCFLVKSESMEQQSVETCVKENTVSEVQIKFVDEICDLQSSCLTSEHLQFNEKSDVMESYTALAKESDNSVEETSKKLNGIENVTLLGNNMQSMGNALEKKKTKDEEKAFIVVDRESENKADLASAFFVRCYFPYLSCHRVRSEVLSGNVAFHTWSALVTCMEGVYNYSLFDFFFCSPEHIVLTGSFYDTVMSVTLQSVREVTAFSFM</sequence>
<proteinExistence type="predicted"/>
<organism evidence="2 3">
    <name type="scientific">Dreissena polymorpha</name>
    <name type="common">Zebra mussel</name>
    <name type="synonym">Mytilus polymorpha</name>
    <dbReference type="NCBI Taxonomy" id="45954"/>
    <lineage>
        <taxon>Eukaryota</taxon>
        <taxon>Metazoa</taxon>
        <taxon>Spiralia</taxon>
        <taxon>Lophotrochozoa</taxon>
        <taxon>Mollusca</taxon>
        <taxon>Bivalvia</taxon>
        <taxon>Autobranchia</taxon>
        <taxon>Heteroconchia</taxon>
        <taxon>Euheterodonta</taxon>
        <taxon>Imparidentia</taxon>
        <taxon>Neoheterodontei</taxon>
        <taxon>Myida</taxon>
        <taxon>Dreissenoidea</taxon>
        <taxon>Dreissenidae</taxon>
        <taxon>Dreissena</taxon>
    </lineage>
</organism>
<keyword evidence="3" id="KW-1185">Reference proteome</keyword>
<reference evidence="2" key="1">
    <citation type="journal article" date="2019" name="bioRxiv">
        <title>The Genome of the Zebra Mussel, Dreissena polymorpha: A Resource for Invasive Species Research.</title>
        <authorList>
            <person name="McCartney M.A."/>
            <person name="Auch B."/>
            <person name="Kono T."/>
            <person name="Mallez S."/>
            <person name="Zhang Y."/>
            <person name="Obille A."/>
            <person name="Becker A."/>
            <person name="Abrahante J.E."/>
            <person name="Garbe J."/>
            <person name="Badalamenti J.P."/>
            <person name="Herman A."/>
            <person name="Mangelson H."/>
            <person name="Liachko I."/>
            <person name="Sullivan S."/>
            <person name="Sone E.D."/>
            <person name="Koren S."/>
            <person name="Silverstein K.A.T."/>
            <person name="Beckman K.B."/>
            <person name="Gohl D.M."/>
        </authorList>
    </citation>
    <scope>NUCLEOTIDE SEQUENCE</scope>
    <source>
        <strain evidence="2">Duluth1</strain>
        <tissue evidence="2">Whole animal</tissue>
    </source>
</reference>